<name>A0A1I0MXM5_9FIRM</name>
<dbReference type="Pfam" id="PF18941">
    <property type="entry name" value="DUF5688"/>
    <property type="match status" value="1"/>
</dbReference>
<proteinExistence type="predicted"/>
<dbReference type="RefSeq" id="WP_092450640.1">
    <property type="nucleotide sequence ID" value="NZ_FOJI01000002.1"/>
</dbReference>
<evidence type="ECO:0000313" key="1">
    <source>
        <dbReference type="EMBL" id="SEV93520.1"/>
    </source>
</evidence>
<reference evidence="1 2" key="1">
    <citation type="submission" date="2016-10" db="EMBL/GenBank/DDBJ databases">
        <authorList>
            <person name="de Groot N.N."/>
        </authorList>
    </citation>
    <scope>NUCLEOTIDE SEQUENCE [LARGE SCALE GENOMIC DNA]</scope>
    <source>
        <strain evidence="1 2">DSM 9179</strain>
    </source>
</reference>
<dbReference type="Proteomes" id="UP000199701">
    <property type="component" value="Unassembled WGS sequence"/>
</dbReference>
<dbReference type="OrthoDB" id="1655031at2"/>
<dbReference type="InterPro" id="IPR043743">
    <property type="entry name" value="DUF5688"/>
</dbReference>
<keyword evidence="2" id="KW-1185">Reference proteome</keyword>
<dbReference type="EMBL" id="FOJI01000002">
    <property type="protein sequence ID" value="SEV93520.1"/>
    <property type="molecule type" value="Genomic_DNA"/>
</dbReference>
<sequence>MNYEKFVKLVENKLKESIDDNHKVNYQKVMKNNDTELDSICIMEKDSKIAPTIYLNQYYDDFVAGESIDDIICGILKVSQTRGPANFAAVDVLDYEYARDKIMFKLINRKSNEKRLKSIVYKDYLDMAITYFVLISRDDEGNASATITNQMLEHWNVSIEEIDNQAKINSQKELPAVIQSMSNIVMELVECDNLKDEIEFQQYMNEPEDTMYVISNNSKINGAATILYDGILEKFANKHKLDKIIILPSSIHECILLSQYNEDNKADIANMVKEVNSTSVSREEVLSDSVYVYDKATGEISIL</sequence>
<dbReference type="STRING" id="99656.SAMN05421659_102232"/>
<protein>
    <submittedName>
        <fullName evidence="1">Uncharacterized protein</fullName>
    </submittedName>
</protein>
<accession>A0A1I0MXM5</accession>
<organism evidence="1 2">
    <name type="scientific">[Clostridium] fimetarium</name>
    <dbReference type="NCBI Taxonomy" id="99656"/>
    <lineage>
        <taxon>Bacteria</taxon>
        <taxon>Bacillati</taxon>
        <taxon>Bacillota</taxon>
        <taxon>Clostridia</taxon>
        <taxon>Lachnospirales</taxon>
        <taxon>Lachnospiraceae</taxon>
    </lineage>
</organism>
<evidence type="ECO:0000313" key="2">
    <source>
        <dbReference type="Proteomes" id="UP000199701"/>
    </source>
</evidence>
<gene>
    <name evidence="1" type="ORF">SAMN05421659_102232</name>
</gene>
<dbReference type="AlphaFoldDB" id="A0A1I0MXM5"/>